<dbReference type="Proteomes" id="UP000248482">
    <property type="component" value="Unplaced"/>
</dbReference>
<feature type="compositionally biased region" description="Polar residues" evidence="1">
    <location>
        <begin position="76"/>
        <end position="101"/>
    </location>
</feature>
<gene>
    <name evidence="3" type="primary">LOC111149184</name>
</gene>
<dbReference type="RefSeq" id="XP_022361837.1">
    <property type="nucleotide sequence ID" value="XM_022506129.1"/>
</dbReference>
<feature type="compositionally biased region" description="Basic and acidic residues" evidence="1">
    <location>
        <begin position="315"/>
        <end position="329"/>
    </location>
</feature>
<dbReference type="KEGG" id="elk:111149184"/>
<feature type="compositionally biased region" description="Low complexity" evidence="1">
    <location>
        <begin position="48"/>
        <end position="57"/>
    </location>
</feature>
<feature type="compositionally biased region" description="Basic and acidic residues" evidence="1">
    <location>
        <begin position="154"/>
        <end position="174"/>
    </location>
</feature>
<dbReference type="AlphaFoldDB" id="A0A2Y9JLL6"/>
<feature type="compositionally biased region" description="Low complexity" evidence="1">
    <location>
        <begin position="278"/>
        <end position="291"/>
    </location>
</feature>
<dbReference type="GeneID" id="111149184"/>
<accession>A0A2Y9JLL6</accession>
<name>A0A2Y9JLL6_ENHLU</name>
<feature type="region of interest" description="Disordered" evidence="1">
    <location>
        <begin position="24"/>
        <end position="339"/>
    </location>
</feature>
<reference evidence="3" key="1">
    <citation type="submission" date="2025-08" db="UniProtKB">
        <authorList>
            <consortium name="RefSeq"/>
        </authorList>
    </citation>
    <scope>IDENTIFICATION</scope>
    <source>
        <tissue evidence="3">Blood</tissue>
    </source>
</reference>
<keyword evidence="2" id="KW-1185">Reference proteome</keyword>
<proteinExistence type="predicted"/>
<protein>
    <submittedName>
        <fullName evidence="3">Basic salivary proline-rich protein 2-like</fullName>
    </submittedName>
</protein>
<evidence type="ECO:0000256" key="1">
    <source>
        <dbReference type="SAM" id="MobiDB-lite"/>
    </source>
</evidence>
<feature type="compositionally biased region" description="Low complexity" evidence="1">
    <location>
        <begin position="233"/>
        <end position="269"/>
    </location>
</feature>
<organism evidence="2 3">
    <name type="scientific">Enhydra lutris kenyoni</name>
    <name type="common">northern sea otter</name>
    <dbReference type="NCBI Taxonomy" id="391180"/>
    <lineage>
        <taxon>Eukaryota</taxon>
        <taxon>Metazoa</taxon>
        <taxon>Chordata</taxon>
        <taxon>Craniata</taxon>
        <taxon>Vertebrata</taxon>
        <taxon>Euteleostomi</taxon>
        <taxon>Mammalia</taxon>
        <taxon>Eutheria</taxon>
        <taxon>Laurasiatheria</taxon>
        <taxon>Carnivora</taxon>
        <taxon>Caniformia</taxon>
        <taxon>Musteloidea</taxon>
        <taxon>Mustelidae</taxon>
        <taxon>Lutrinae</taxon>
        <taxon>Enhydra</taxon>
    </lineage>
</organism>
<evidence type="ECO:0000313" key="3">
    <source>
        <dbReference type="RefSeq" id="XP_022361837.1"/>
    </source>
</evidence>
<evidence type="ECO:0000313" key="2">
    <source>
        <dbReference type="Proteomes" id="UP000248482"/>
    </source>
</evidence>
<sequence>MFTYTHRVHQRSGHLHIRRRKSLPGDLVGSSHHLDHPACTQQPPPRALLPRSRPALQWRPYTAGPPRRRPRGSQALGLTSPQPSQVSPEAHLSSGNSQDTGEPQIRQVNGGLDTTWSRQAHDSCFPSFPKNRVSQGALPTARSAPAPTRGNEPSSRRERPAAPRTGDRNGRARPELGPTLDLPRPPTRSLGARSRREKQSQARARPCRRPGPAPVGPGRLPGSLRRPRRPRRGAPASSSARRFERGAPAGRDAPASPGAAGSRGAVPQRRAQRRRTLPGRARGPAGRRLAGSNPPADGPRVFGFPALCRAPPARPENRRPQRAKTERKTRPTRRAPCLY</sequence>